<dbReference type="Proteomes" id="UP000024635">
    <property type="component" value="Unassembled WGS sequence"/>
</dbReference>
<dbReference type="PROSITE" id="PS50011">
    <property type="entry name" value="PROTEIN_KINASE_DOM"/>
    <property type="match status" value="1"/>
</dbReference>
<feature type="region of interest" description="Disordered" evidence="1">
    <location>
        <begin position="327"/>
        <end position="347"/>
    </location>
</feature>
<dbReference type="Pfam" id="PF00069">
    <property type="entry name" value="Pkinase"/>
    <property type="match status" value="1"/>
</dbReference>
<dbReference type="PANTHER" id="PTHR11909">
    <property type="entry name" value="CASEIN KINASE-RELATED"/>
    <property type="match status" value="1"/>
</dbReference>
<dbReference type="InterPro" id="IPR050235">
    <property type="entry name" value="CK1_Ser-Thr_kinase"/>
</dbReference>
<comment type="caution">
    <text evidence="3">The sequence shown here is derived from an EMBL/GenBank/DDBJ whole genome shotgun (WGS) entry which is preliminary data.</text>
</comment>
<gene>
    <name evidence="3" type="primary">Acey_s0018.g3497</name>
    <name evidence="3" type="ORF">Y032_0018g3497</name>
</gene>
<feature type="domain" description="Protein kinase" evidence="2">
    <location>
        <begin position="1"/>
        <end position="293"/>
    </location>
</feature>
<dbReference type="InterPro" id="IPR011009">
    <property type="entry name" value="Kinase-like_dom_sf"/>
</dbReference>
<sequence>MLVAHEESAARNVSGRFFVTGSDYSKNVIITVSVDDGGPFTASTRTPRNRTARAGINVCCRYAISGDETRKKTGEDHQIGKKRLEMPFRRQTTLIPAHAVQLRGVPSRPLNSRHVGRVCTVSTQVRIGINALYGVKVLHDMGFIHRDLKPANMAMGSTDSDRSRLIHIFDFGLAREYVFFSQNERPKLRRPRAFARFRGTLRYCSVNTQERGEQGRMDDLWSLLHILVELRGALPWSRAQTAAEILHFKRSTPMEILLENCPVQLMIFQKHLSTLNYYTRPDYLLLYNSLENIRTRGNISTFTTDNLRDAEPKMVTKQVPHVSLRLPRENVLTPHKPTSREHWRQPVYPGYSDPYDWEFDQALQTQQSGSTDQLNRQSPAASMQPPFKSPGRPGVDVVPDINPFPAEYFASNPLGF</sequence>
<dbReference type="STRING" id="53326.A0A016V222"/>
<dbReference type="GO" id="GO:0005524">
    <property type="term" value="F:ATP binding"/>
    <property type="evidence" value="ECO:0007669"/>
    <property type="project" value="InterPro"/>
</dbReference>
<name>A0A016V222_9BILA</name>
<protein>
    <recommendedName>
        <fullName evidence="2">Protein kinase domain-containing protein</fullName>
    </recommendedName>
</protein>
<keyword evidence="4" id="KW-1185">Reference proteome</keyword>
<accession>A0A016V222</accession>
<dbReference type="GO" id="GO:0004672">
    <property type="term" value="F:protein kinase activity"/>
    <property type="evidence" value="ECO:0007669"/>
    <property type="project" value="InterPro"/>
</dbReference>
<evidence type="ECO:0000313" key="3">
    <source>
        <dbReference type="EMBL" id="EYC21719.1"/>
    </source>
</evidence>
<evidence type="ECO:0000313" key="4">
    <source>
        <dbReference type="Proteomes" id="UP000024635"/>
    </source>
</evidence>
<proteinExistence type="predicted"/>
<feature type="region of interest" description="Disordered" evidence="1">
    <location>
        <begin position="366"/>
        <end position="402"/>
    </location>
</feature>
<dbReference type="Gene3D" id="1.10.510.10">
    <property type="entry name" value="Transferase(Phosphotransferase) domain 1"/>
    <property type="match status" value="1"/>
</dbReference>
<feature type="compositionally biased region" description="Polar residues" evidence="1">
    <location>
        <begin position="366"/>
        <end position="381"/>
    </location>
</feature>
<dbReference type="SUPFAM" id="SSF56112">
    <property type="entry name" value="Protein kinase-like (PK-like)"/>
    <property type="match status" value="1"/>
</dbReference>
<dbReference type="AlphaFoldDB" id="A0A016V222"/>
<dbReference type="EMBL" id="JARK01001354">
    <property type="protein sequence ID" value="EYC21719.1"/>
    <property type="molecule type" value="Genomic_DNA"/>
</dbReference>
<dbReference type="InterPro" id="IPR000719">
    <property type="entry name" value="Prot_kinase_dom"/>
</dbReference>
<organism evidence="3 4">
    <name type="scientific">Ancylostoma ceylanicum</name>
    <dbReference type="NCBI Taxonomy" id="53326"/>
    <lineage>
        <taxon>Eukaryota</taxon>
        <taxon>Metazoa</taxon>
        <taxon>Ecdysozoa</taxon>
        <taxon>Nematoda</taxon>
        <taxon>Chromadorea</taxon>
        <taxon>Rhabditida</taxon>
        <taxon>Rhabditina</taxon>
        <taxon>Rhabditomorpha</taxon>
        <taxon>Strongyloidea</taxon>
        <taxon>Ancylostomatidae</taxon>
        <taxon>Ancylostomatinae</taxon>
        <taxon>Ancylostoma</taxon>
    </lineage>
</organism>
<dbReference type="OrthoDB" id="5979581at2759"/>
<evidence type="ECO:0000256" key="1">
    <source>
        <dbReference type="SAM" id="MobiDB-lite"/>
    </source>
</evidence>
<evidence type="ECO:0000259" key="2">
    <source>
        <dbReference type="PROSITE" id="PS50011"/>
    </source>
</evidence>
<reference evidence="4" key="1">
    <citation type="journal article" date="2015" name="Nat. Genet.">
        <title>The genome and transcriptome of the zoonotic hookworm Ancylostoma ceylanicum identify infection-specific gene families.</title>
        <authorList>
            <person name="Schwarz E.M."/>
            <person name="Hu Y."/>
            <person name="Antoshechkin I."/>
            <person name="Miller M.M."/>
            <person name="Sternberg P.W."/>
            <person name="Aroian R.V."/>
        </authorList>
    </citation>
    <scope>NUCLEOTIDE SEQUENCE</scope>
    <source>
        <strain evidence="4">HY135</strain>
    </source>
</reference>